<evidence type="ECO:0000256" key="14">
    <source>
        <dbReference type="ARBA" id="ARBA00023295"/>
    </source>
</evidence>
<dbReference type="PROSITE" id="PS01155">
    <property type="entry name" value="ENDONUCLEASE_III_2"/>
    <property type="match status" value="1"/>
</dbReference>
<evidence type="ECO:0000256" key="9">
    <source>
        <dbReference type="ARBA" id="ARBA00022763"/>
    </source>
</evidence>
<dbReference type="InterPro" id="IPR000086">
    <property type="entry name" value="NUDIX_hydrolase_dom"/>
</dbReference>
<dbReference type="GO" id="GO:0051539">
    <property type="term" value="F:4 iron, 4 sulfur cluster binding"/>
    <property type="evidence" value="ECO:0007669"/>
    <property type="project" value="UniProtKB-KW"/>
</dbReference>
<evidence type="ECO:0000256" key="6">
    <source>
        <dbReference type="ARBA" id="ARBA00022023"/>
    </source>
</evidence>
<dbReference type="Gene3D" id="3.90.79.10">
    <property type="entry name" value="Nucleoside Triphosphate Pyrophosphohydrolase"/>
    <property type="match status" value="1"/>
</dbReference>
<dbReference type="GO" id="GO:0046872">
    <property type="term" value="F:metal ion binding"/>
    <property type="evidence" value="ECO:0007669"/>
    <property type="project" value="UniProtKB-KW"/>
</dbReference>
<evidence type="ECO:0000256" key="2">
    <source>
        <dbReference type="ARBA" id="ARBA00001966"/>
    </source>
</evidence>
<evidence type="ECO:0000256" key="15">
    <source>
        <dbReference type="SAM" id="MobiDB-lite"/>
    </source>
</evidence>
<keyword evidence="8" id="KW-0479">Metal-binding</keyword>
<dbReference type="InterPro" id="IPR005760">
    <property type="entry name" value="A/G_AdeGlyc_MutY"/>
</dbReference>
<dbReference type="InterPro" id="IPR000445">
    <property type="entry name" value="HhH_motif"/>
</dbReference>
<keyword evidence="12" id="KW-0411">Iron-sulfur</keyword>
<dbReference type="PROSITE" id="PS51462">
    <property type="entry name" value="NUDIX"/>
    <property type="match status" value="1"/>
</dbReference>
<evidence type="ECO:0000256" key="5">
    <source>
        <dbReference type="ARBA" id="ARBA00012045"/>
    </source>
</evidence>
<dbReference type="EMBL" id="DXHV01000073">
    <property type="protein sequence ID" value="HIW01189.1"/>
    <property type="molecule type" value="Genomic_DNA"/>
</dbReference>
<dbReference type="PANTHER" id="PTHR42944">
    <property type="entry name" value="ADENINE DNA GLYCOSYLASE"/>
    <property type="match status" value="1"/>
</dbReference>
<keyword evidence="13" id="KW-0234">DNA repair</keyword>
<protein>
    <recommendedName>
        <fullName evidence="6">Adenine DNA glycosylase</fullName>
        <ecNumber evidence="5">3.2.2.31</ecNumber>
    </recommendedName>
</protein>
<dbReference type="PROSITE" id="PS00893">
    <property type="entry name" value="NUDIX_BOX"/>
    <property type="match status" value="1"/>
</dbReference>
<dbReference type="NCBIfam" id="TIGR01084">
    <property type="entry name" value="mutY"/>
    <property type="match status" value="1"/>
</dbReference>
<evidence type="ECO:0000313" key="18">
    <source>
        <dbReference type="Proteomes" id="UP000886752"/>
    </source>
</evidence>
<dbReference type="GO" id="GO:0032357">
    <property type="term" value="F:oxidized purine DNA binding"/>
    <property type="evidence" value="ECO:0007669"/>
    <property type="project" value="TreeGrafter"/>
</dbReference>
<evidence type="ECO:0000256" key="1">
    <source>
        <dbReference type="ARBA" id="ARBA00000843"/>
    </source>
</evidence>
<proteinExistence type="inferred from homology"/>
<dbReference type="Proteomes" id="UP000886752">
    <property type="component" value="Unassembled WGS sequence"/>
</dbReference>
<comment type="function">
    <text evidence="3">Adenine glycosylase active on G-A mispairs. MutY also corrects error-prone DNA synthesis past GO lesions which are due to the oxidatively damaged form of guanine: 7,8-dihydro-8-oxoguanine (8-oxo-dGTP).</text>
</comment>
<dbReference type="SMART" id="SM00478">
    <property type="entry name" value="ENDO3c"/>
    <property type="match status" value="1"/>
</dbReference>
<dbReference type="Pfam" id="PF14815">
    <property type="entry name" value="NUDIX_4"/>
    <property type="match status" value="1"/>
</dbReference>
<dbReference type="InterPro" id="IPR011257">
    <property type="entry name" value="DNA_glycosylase"/>
</dbReference>
<keyword evidence="14" id="KW-0326">Glycosidase</keyword>
<dbReference type="InterPro" id="IPR004036">
    <property type="entry name" value="Endonuclease-III-like_CS2"/>
</dbReference>
<keyword evidence="11" id="KW-0408">Iron</keyword>
<comment type="cofactor">
    <cofactor evidence="2">
        <name>[4Fe-4S] cluster</name>
        <dbReference type="ChEBI" id="CHEBI:49883"/>
    </cofactor>
</comment>
<evidence type="ECO:0000256" key="7">
    <source>
        <dbReference type="ARBA" id="ARBA00022485"/>
    </source>
</evidence>
<keyword evidence="9" id="KW-0227">DNA damage</keyword>
<dbReference type="Pfam" id="PF00633">
    <property type="entry name" value="HHH"/>
    <property type="match status" value="1"/>
</dbReference>
<dbReference type="InterPro" id="IPR029119">
    <property type="entry name" value="MutY_C"/>
</dbReference>
<feature type="region of interest" description="Disordered" evidence="15">
    <location>
        <begin position="372"/>
        <end position="394"/>
    </location>
</feature>
<dbReference type="AlphaFoldDB" id="A0A9D1TQ93"/>
<evidence type="ECO:0000256" key="10">
    <source>
        <dbReference type="ARBA" id="ARBA00022801"/>
    </source>
</evidence>
<evidence type="ECO:0000313" key="17">
    <source>
        <dbReference type="EMBL" id="HIW01189.1"/>
    </source>
</evidence>
<dbReference type="PRINTS" id="PR00502">
    <property type="entry name" value="NUDIXFAMILY"/>
</dbReference>
<evidence type="ECO:0000256" key="8">
    <source>
        <dbReference type="ARBA" id="ARBA00022723"/>
    </source>
</evidence>
<dbReference type="InterPro" id="IPR020084">
    <property type="entry name" value="NUDIX_hydrolase_CS"/>
</dbReference>
<dbReference type="InterPro" id="IPR044298">
    <property type="entry name" value="MIG/MutY"/>
</dbReference>
<reference evidence="17" key="2">
    <citation type="submission" date="2021-04" db="EMBL/GenBank/DDBJ databases">
        <authorList>
            <person name="Gilroy R."/>
        </authorList>
    </citation>
    <scope>NUCLEOTIDE SEQUENCE</scope>
    <source>
        <strain evidence="17">ChiHecec2B26-446</strain>
    </source>
</reference>
<dbReference type="InterPro" id="IPR003265">
    <property type="entry name" value="HhH-GPD_domain"/>
</dbReference>
<dbReference type="CDD" id="cd00056">
    <property type="entry name" value="ENDO3c"/>
    <property type="match status" value="1"/>
</dbReference>
<dbReference type="SUPFAM" id="SSF55811">
    <property type="entry name" value="Nudix"/>
    <property type="match status" value="1"/>
</dbReference>
<dbReference type="GO" id="GO:0006298">
    <property type="term" value="P:mismatch repair"/>
    <property type="evidence" value="ECO:0007669"/>
    <property type="project" value="TreeGrafter"/>
</dbReference>
<dbReference type="InterPro" id="IPR015797">
    <property type="entry name" value="NUDIX_hydrolase-like_dom_sf"/>
</dbReference>
<comment type="caution">
    <text evidence="17">The sequence shown here is derived from an EMBL/GenBank/DDBJ whole genome shotgun (WGS) entry which is preliminary data.</text>
</comment>
<dbReference type="Gene3D" id="1.10.1670.10">
    <property type="entry name" value="Helix-hairpin-Helix base-excision DNA repair enzymes (C-terminal)"/>
    <property type="match status" value="1"/>
</dbReference>
<dbReference type="GO" id="GO:0006284">
    <property type="term" value="P:base-excision repair"/>
    <property type="evidence" value="ECO:0007669"/>
    <property type="project" value="InterPro"/>
</dbReference>
<dbReference type="FunFam" id="1.10.340.30:FF:000002">
    <property type="entry name" value="Adenine DNA glycosylase"/>
    <property type="match status" value="1"/>
</dbReference>
<name>A0A9D1TQ93_9BACT</name>
<organism evidence="17 18">
    <name type="scientific">Candidatus Desulfovibrio intestinipullorum</name>
    <dbReference type="NCBI Taxonomy" id="2838536"/>
    <lineage>
        <taxon>Bacteria</taxon>
        <taxon>Pseudomonadati</taxon>
        <taxon>Thermodesulfobacteriota</taxon>
        <taxon>Desulfovibrionia</taxon>
        <taxon>Desulfovibrionales</taxon>
        <taxon>Desulfovibrionaceae</taxon>
        <taxon>Desulfovibrio</taxon>
    </lineage>
</organism>
<evidence type="ECO:0000256" key="12">
    <source>
        <dbReference type="ARBA" id="ARBA00023014"/>
    </source>
</evidence>
<dbReference type="GO" id="GO:0000701">
    <property type="term" value="F:purine-specific mismatch base pair DNA N-glycosylase activity"/>
    <property type="evidence" value="ECO:0007669"/>
    <property type="project" value="UniProtKB-EC"/>
</dbReference>
<dbReference type="SUPFAM" id="SSF48150">
    <property type="entry name" value="DNA-glycosylase"/>
    <property type="match status" value="1"/>
</dbReference>
<sequence length="394" mass="43737">MQQATLFSPDRKARLHSALLTWFEQHRRPLPWRTDYAPYAVWISEIMLQQTQMERGVSYFQAWMERFPSIADLAYAEEDEVLRAWEGLGYYSRARNILRAARTIQAEHAGLFPSAYRDIAALPGIGPYTAAAIASIAFNQDVACIDANVERVVSRLCDLDVPVRRQPGKALLAECADDLLCRGRARDYNQAVMELGALVCGRRPACPVCPLQSFCRALQHKTVHLRPVLPEKTASVALTIASGVLVSGGLLYIQKRLPNDVWGGLWEFPGGSVEQGECPEEAVVREFMEETGLAVRVTDKFGCIRHKYTKYNITLHCFALALADKASDPCPEPPHLCEASEFRWCTLEELKDHAMPSSHRKLAKTLSLSGDKLSSSLSGTPHAGERSLPGLLSG</sequence>
<keyword evidence="7" id="KW-0004">4Fe-4S</keyword>
<evidence type="ECO:0000256" key="3">
    <source>
        <dbReference type="ARBA" id="ARBA00002933"/>
    </source>
</evidence>
<reference evidence="17" key="1">
    <citation type="journal article" date="2021" name="PeerJ">
        <title>Extensive microbial diversity within the chicken gut microbiome revealed by metagenomics and culture.</title>
        <authorList>
            <person name="Gilroy R."/>
            <person name="Ravi A."/>
            <person name="Getino M."/>
            <person name="Pursley I."/>
            <person name="Horton D.L."/>
            <person name="Alikhan N.F."/>
            <person name="Baker D."/>
            <person name="Gharbi K."/>
            <person name="Hall N."/>
            <person name="Watson M."/>
            <person name="Adriaenssens E.M."/>
            <person name="Foster-Nyarko E."/>
            <person name="Jarju S."/>
            <person name="Secka A."/>
            <person name="Antonio M."/>
            <person name="Oren A."/>
            <person name="Chaudhuri R.R."/>
            <person name="La Ragione R."/>
            <person name="Hildebrand F."/>
            <person name="Pallen M.J."/>
        </authorList>
    </citation>
    <scope>NUCLEOTIDE SEQUENCE</scope>
    <source>
        <strain evidence="17">ChiHecec2B26-446</strain>
    </source>
</reference>
<dbReference type="PANTHER" id="PTHR42944:SF1">
    <property type="entry name" value="ADENINE DNA GLYCOSYLASE"/>
    <property type="match status" value="1"/>
</dbReference>
<comment type="similarity">
    <text evidence="4">Belongs to the Nth/MutY family.</text>
</comment>
<dbReference type="EC" id="3.2.2.31" evidence="5"/>
<comment type="catalytic activity">
    <reaction evidence="1">
        <text>Hydrolyzes free adenine bases from 7,8-dihydro-8-oxoguanine:adenine mismatched double-stranded DNA, leaving an apurinic site.</text>
        <dbReference type="EC" id="3.2.2.31"/>
    </reaction>
</comment>
<accession>A0A9D1TQ93</accession>
<dbReference type="Pfam" id="PF00730">
    <property type="entry name" value="HhH-GPD"/>
    <property type="match status" value="1"/>
</dbReference>
<dbReference type="CDD" id="cd03425">
    <property type="entry name" value="NUDIX_MutT_NudA_like"/>
    <property type="match status" value="1"/>
</dbReference>
<feature type="domain" description="Nudix hydrolase" evidence="16">
    <location>
        <begin position="231"/>
        <end position="368"/>
    </location>
</feature>
<dbReference type="GO" id="GO:0035485">
    <property type="term" value="F:adenine/guanine mispair binding"/>
    <property type="evidence" value="ECO:0007669"/>
    <property type="project" value="TreeGrafter"/>
</dbReference>
<evidence type="ECO:0000256" key="11">
    <source>
        <dbReference type="ARBA" id="ARBA00023004"/>
    </source>
</evidence>
<dbReference type="InterPro" id="IPR023170">
    <property type="entry name" value="HhH_base_excis_C"/>
</dbReference>
<evidence type="ECO:0000256" key="4">
    <source>
        <dbReference type="ARBA" id="ARBA00008343"/>
    </source>
</evidence>
<keyword evidence="10" id="KW-0378">Hydrolase</keyword>
<evidence type="ECO:0000256" key="13">
    <source>
        <dbReference type="ARBA" id="ARBA00023204"/>
    </source>
</evidence>
<dbReference type="GO" id="GO:0034039">
    <property type="term" value="F:8-oxo-7,8-dihydroguanine DNA N-glycosylase activity"/>
    <property type="evidence" value="ECO:0007669"/>
    <property type="project" value="TreeGrafter"/>
</dbReference>
<gene>
    <name evidence="17" type="primary">mutY</name>
    <name evidence="17" type="ORF">H9894_08380</name>
</gene>
<dbReference type="InterPro" id="IPR020476">
    <property type="entry name" value="Nudix_hydrolase"/>
</dbReference>
<dbReference type="Gene3D" id="1.10.340.30">
    <property type="entry name" value="Hypothetical protein, domain 2"/>
    <property type="match status" value="1"/>
</dbReference>
<evidence type="ECO:0000259" key="16">
    <source>
        <dbReference type="PROSITE" id="PS51462"/>
    </source>
</evidence>